<feature type="non-terminal residue" evidence="2">
    <location>
        <position position="375"/>
    </location>
</feature>
<feature type="compositionally biased region" description="Basic and acidic residues" evidence="1">
    <location>
        <begin position="350"/>
        <end position="375"/>
    </location>
</feature>
<keyword evidence="3" id="KW-1185">Reference proteome</keyword>
<dbReference type="EMBL" id="AGNL01001267">
    <property type="protein sequence ID" value="EJK77134.1"/>
    <property type="molecule type" value="Genomic_DNA"/>
</dbReference>
<evidence type="ECO:0000313" key="2">
    <source>
        <dbReference type="EMBL" id="EJK77134.1"/>
    </source>
</evidence>
<feature type="region of interest" description="Disordered" evidence="1">
    <location>
        <begin position="318"/>
        <end position="375"/>
    </location>
</feature>
<gene>
    <name evidence="2" type="ORF">THAOC_01052</name>
</gene>
<name>K0TJ61_THAOC</name>
<feature type="compositionally biased region" description="Low complexity" evidence="1">
    <location>
        <begin position="334"/>
        <end position="343"/>
    </location>
</feature>
<feature type="region of interest" description="Disordered" evidence="1">
    <location>
        <begin position="82"/>
        <end position="105"/>
    </location>
</feature>
<comment type="caution">
    <text evidence="2">The sequence shown here is derived from an EMBL/GenBank/DDBJ whole genome shotgun (WGS) entry which is preliminary data.</text>
</comment>
<proteinExistence type="predicted"/>
<dbReference type="Proteomes" id="UP000266841">
    <property type="component" value="Unassembled WGS sequence"/>
</dbReference>
<dbReference type="AlphaFoldDB" id="K0TJ61"/>
<sequence>MPVLKNNSEPKWFKKSHGQYLMKCWKDGTLPVTQDDGEILAWKAELCEPTSTEHEDNVFATDARQFSDDKFAEKWKLTLKDYSSSSDGTPKEESEAPDDGPPGDIIAKLDSVAIGTEANGRKVESECVVFLYKSNEPGEFGEERIWVHVQFPSGYHPSDEEANQWYFLQGDELTLRLSNRSFNNPEEILQSDIFNGAYKQGDDDGRKHVAVTALEEAVDSLLTIRGGLKAYEMDVVIKLPQECDEILPVSNGRVEEPGPNVGPYKNKDGYGSLMILSAHFNLAAKASSKNKKNDSHGPKAGGMQSKVEAVTFDGSLHVDSDASMKYSEEEESSTKTAESEGSSISSYTRRAQESARPKKRSVNDMQKETSPHVLV</sequence>
<organism evidence="2 3">
    <name type="scientific">Thalassiosira oceanica</name>
    <name type="common">Marine diatom</name>
    <dbReference type="NCBI Taxonomy" id="159749"/>
    <lineage>
        <taxon>Eukaryota</taxon>
        <taxon>Sar</taxon>
        <taxon>Stramenopiles</taxon>
        <taxon>Ochrophyta</taxon>
        <taxon>Bacillariophyta</taxon>
        <taxon>Coscinodiscophyceae</taxon>
        <taxon>Thalassiosirophycidae</taxon>
        <taxon>Thalassiosirales</taxon>
        <taxon>Thalassiosiraceae</taxon>
        <taxon>Thalassiosira</taxon>
    </lineage>
</organism>
<reference evidence="2 3" key="1">
    <citation type="journal article" date="2012" name="Genome Biol.">
        <title>Genome and low-iron response of an oceanic diatom adapted to chronic iron limitation.</title>
        <authorList>
            <person name="Lommer M."/>
            <person name="Specht M."/>
            <person name="Roy A.S."/>
            <person name="Kraemer L."/>
            <person name="Andreson R."/>
            <person name="Gutowska M.A."/>
            <person name="Wolf J."/>
            <person name="Bergner S.V."/>
            <person name="Schilhabel M.B."/>
            <person name="Klostermeier U.C."/>
            <person name="Beiko R.G."/>
            <person name="Rosenstiel P."/>
            <person name="Hippler M."/>
            <person name="Laroche J."/>
        </authorList>
    </citation>
    <scope>NUCLEOTIDE SEQUENCE [LARGE SCALE GENOMIC DNA]</scope>
    <source>
        <strain evidence="2 3">CCMP1005</strain>
    </source>
</reference>
<protein>
    <submittedName>
        <fullName evidence="2">Uncharacterized protein</fullName>
    </submittedName>
</protein>
<feature type="region of interest" description="Disordered" evidence="1">
    <location>
        <begin position="287"/>
        <end position="306"/>
    </location>
</feature>
<evidence type="ECO:0000313" key="3">
    <source>
        <dbReference type="Proteomes" id="UP000266841"/>
    </source>
</evidence>
<accession>K0TJ61</accession>
<evidence type="ECO:0000256" key="1">
    <source>
        <dbReference type="SAM" id="MobiDB-lite"/>
    </source>
</evidence>